<dbReference type="EMBL" id="FNHI01000018">
    <property type="protein sequence ID" value="SDN08667.1"/>
    <property type="molecule type" value="Genomic_DNA"/>
</dbReference>
<accession>A0A1G9YHU9</accession>
<protein>
    <submittedName>
        <fullName evidence="1">Uncharacterized protein</fullName>
    </submittedName>
</protein>
<organism evidence="1 2">
    <name type="scientific">Streptomyces wuyuanensis</name>
    <dbReference type="NCBI Taxonomy" id="1196353"/>
    <lineage>
        <taxon>Bacteria</taxon>
        <taxon>Bacillati</taxon>
        <taxon>Actinomycetota</taxon>
        <taxon>Actinomycetes</taxon>
        <taxon>Kitasatosporales</taxon>
        <taxon>Streptomycetaceae</taxon>
        <taxon>Streptomyces</taxon>
    </lineage>
</organism>
<evidence type="ECO:0000313" key="2">
    <source>
        <dbReference type="Proteomes" id="UP000199063"/>
    </source>
</evidence>
<evidence type="ECO:0000313" key="1">
    <source>
        <dbReference type="EMBL" id="SDN08667.1"/>
    </source>
</evidence>
<sequence>MLRDLATVPGWPAAGAGVPGCCHGQITDVLSHLVDNGIKHAMATAPHS</sequence>
<gene>
    <name evidence="1" type="ORF">SAMN05444921_118163</name>
</gene>
<keyword evidence="2" id="KW-1185">Reference proteome</keyword>
<proteinExistence type="predicted"/>
<name>A0A1G9YHU9_9ACTN</name>
<reference evidence="2" key="1">
    <citation type="submission" date="2016-10" db="EMBL/GenBank/DDBJ databases">
        <authorList>
            <person name="Varghese N."/>
            <person name="Submissions S."/>
        </authorList>
    </citation>
    <scope>NUCLEOTIDE SEQUENCE [LARGE SCALE GENOMIC DNA]</scope>
    <source>
        <strain evidence="2">CGMCC 4.7042</strain>
    </source>
</reference>
<dbReference type="AlphaFoldDB" id="A0A1G9YHU9"/>
<dbReference type="Proteomes" id="UP000199063">
    <property type="component" value="Unassembled WGS sequence"/>
</dbReference>